<feature type="compositionally biased region" description="Basic and acidic residues" evidence="1">
    <location>
        <begin position="53"/>
        <end position="65"/>
    </location>
</feature>
<organism evidence="2 3">
    <name type="scientific">Aldrovandia affinis</name>
    <dbReference type="NCBI Taxonomy" id="143900"/>
    <lineage>
        <taxon>Eukaryota</taxon>
        <taxon>Metazoa</taxon>
        <taxon>Chordata</taxon>
        <taxon>Craniata</taxon>
        <taxon>Vertebrata</taxon>
        <taxon>Euteleostomi</taxon>
        <taxon>Actinopterygii</taxon>
        <taxon>Neopterygii</taxon>
        <taxon>Teleostei</taxon>
        <taxon>Notacanthiformes</taxon>
        <taxon>Halosauridae</taxon>
        <taxon>Aldrovandia</taxon>
    </lineage>
</organism>
<evidence type="ECO:0000313" key="2">
    <source>
        <dbReference type="EMBL" id="KAJ8387676.1"/>
    </source>
</evidence>
<sequence>MTALLYPHDTFNIGCRHRSEASRITVEVSTSPSPPLPFRGSSPGSRPLPVHLPVRDRGASEHRTRDGEFRNITAALGIPRQGSTSESLLLRIFHRRPLKRRS</sequence>
<evidence type="ECO:0000313" key="3">
    <source>
        <dbReference type="Proteomes" id="UP001221898"/>
    </source>
</evidence>
<protein>
    <submittedName>
        <fullName evidence="2">Uncharacterized protein</fullName>
    </submittedName>
</protein>
<dbReference type="Proteomes" id="UP001221898">
    <property type="component" value="Unassembled WGS sequence"/>
</dbReference>
<dbReference type="EMBL" id="JAINUG010000207">
    <property type="protein sequence ID" value="KAJ8387676.1"/>
    <property type="molecule type" value="Genomic_DNA"/>
</dbReference>
<keyword evidence="3" id="KW-1185">Reference proteome</keyword>
<accession>A0AAD7RNU3</accession>
<proteinExistence type="predicted"/>
<name>A0AAD7RNU3_9TELE</name>
<gene>
    <name evidence="2" type="ORF">AAFF_G00151070</name>
</gene>
<comment type="caution">
    <text evidence="2">The sequence shown here is derived from an EMBL/GenBank/DDBJ whole genome shotgun (WGS) entry which is preliminary data.</text>
</comment>
<evidence type="ECO:0000256" key="1">
    <source>
        <dbReference type="SAM" id="MobiDB-lite"/>
    </source>
</evidence>
<dbReference type="AlphaFoldDB" id="A0AAD7RNU3"/>
<reference evidence="2" key="1">
    <citation type="journal article" date="2023" name="Science">
        <title>Genome structures resolve the early diversification of teleost fishes.</title>
        <authorList>
            <person name="Parey E."/>
            <person name="Louis A."/>
            <person name="Montfort J."/>
            <person name="Bouchez O."/>
            <person name="Roques C."/>
            <person name="Iampietro C."/>
            <person name="Lluch J."/>
            <person name="Castinel A."/>
            <person name="Donnadieu C."/>
            <person name="Desvignes T."/>
            <person name="Floi Bucao C."/>
            <person name="Jouanno E."/>
            <person name="Wen M."/>
            <person name="Mejri S."/>
            <person name="Dirks R."/>
            <person name="Jansen H."/>
            <person name="Henkel C."/>
            <person name="Chen W.J."/>
            <person name="Zahm M."/>
            <person name="Cabau C."/>
            <person name="Klopp C."/>
            <person name="Thompson A.W."/>
            <person name="Robinson-Rechavi M."/>
            <person name="Braasch I."/>
            <person name="Lecointre G."/>
            <person name="Bobe J."/>
            <person name="Postlethwait J.H."/>
            <person name="Berthelot C."/>
            <person name="Roest Crollius H."/>
            <person name="Guiguen Y."/>
        </authorList>
    </citation>
    <scope>NUCLEOTIDE SEQUENCE</scope>
    <source>
        <strain evidence="2">NC1722</strain>
    </source>
</reference>
<feature type="region of interest" description="Disordered" evidence="1">
    <location>
        <begin position="24"/>
        <end position="65"/>
    </location>
</feature>